<protein>
    <submittedName>
        <fullName evidence="2">Uncharacterized membrane protein affecting hemolysin expression</fullName>
    </submittedName>
</protein>
<proteinExistence type="predicted"/>
<dbReference type="SUPFAM" id="SSF55073">
    <property type="entry name" value="Nucleotide cyclase"/>
    <property type="match status" value="1"/>
</dbReference>
<dbReference type="InterPro" id="IPR029787">
    <property type="entry name" value="Nucleotide_cyclase"/>
</dbReference>
<dbReference type="Proteomes" id="UP000243084">
    <property type="component" value="Unassembled WGS sequence"/>
</dbReference>
<accession>A0A1I5T3H8</accession>
<keyword evidence="1" id="KW-0812">Transmembrane</keyword>
<feature type="transmembrane region" description="Helical" evidence="1">
    <location>
        <begin position="163"/>
        <end position="184"/>
    </location>
</feature>
<sequence length="518" mass="56183">MNRPAPVKPDNFFVLLLNALRRRRVPIVLRLASFILALVALVMLSFAWVFNLQVNQAMQQQAEALGESLKRQAADSARGHLAVNDLLSLKVMLDNLAQNPLVAHVVIHGVDNRIIAEAGRRPQPGLFDADAGVFSAPIAFQEVAAGQLQLALDMQAFRQPLTISLQNFGLLGLIVLVLTLFLSLREGRRLTTPLLQLRLWLRDPDDPAPASERQDEIGDLARQLQHRLVPPRPAPAEAELDALAAEDGEELFEGLENLLDEPRSAARLAKTAPAPTGAAAAQAPAPLANRAEPDEMELDAEALGLEPDDLAPSQPAAAPIASITPCLPPVHSAVLAVQLGAQEELQRCLPQQRLIELLQRYRDSLEQAARLYHGNLVRLSDGSSLVLFHSNQSGEHYLSRALCCGELLRALGHALQIEVVDRGLTLQLQLGLSHGEGFYGLPPAELLQQAGSQSALGLSRHSRNLLLLDQSLGADPAVRERARIRTLASPAGASCVERLQDPLPARLEQQLGQMLQHA</sequence>
<evidence type="ECO:0000256" key="1">
    <source>
        <dbReference type="SAM" id="Phobius"/>
    </source>
</evidence>
<keyword evidence="1" id="KW-0472">Membrane</keyword>
<feature type="transmembrane region" description="Helical" evidence="1">
    <location>
        <begin position="27"/>
        <end position="50"/>
    </location>
</feature>
<organism evidence="2 3">
    <name type="scientific">Geopseudomonas sagittaria</name>
    <dbReference type="NCBI Taxonomy" id="1135990"/>
    <lineage>
        <taxon>Bacteria</taxon>
        <taxon>Pseudomonadati</taxon>
        <taxon>Pseudomonadota</taxon>
        <taxon>Gammaproteobacteria</taxon>
        <taxon>Pseudomonadales</taxon>
        <taxon>Pseudomonadaceae</taxon>
        <taxon>Geopseudomonas</taxon>
    </lineage>
</organism>
<dbReference type="OrthoDB" id="6189996at2"/>
<reference evidence="3" key="1">
    <citation type="submission" date="2016-10" db="EMBL/GenBank/DDBJ databases">
        <authorList>
            <person name="Varghese N."/>
            <person name="Submissions S."/>
        </authorList>
    </citation>
    <scope>NUCLEOTIDE SEQUENCE [LARGE SCALE GENOMIC DNA]</scope>
    <source>
        <strain evidence="3">JCM 18195</strain>
    </source>
</reference>
<evidence type="ECO:0000313" key="3">
    <source>
        <dbReference type="Proteomes" id="UP000243084"/>
    </source>
</evidence>
<gene>
    <name evidence="2" type="ORF">SAMN05216229_105231</name>
</gene>
<name>A0A1I5T3H8_9GAMM</name>
<dbReference type="RefSeq" id="WP_092430304.1">
    <property type="nucleotide sequence ID" value="NZ_FOXM01000005.1"/>
</dbReference>
<keyword evidence="1" id="KW-1133">Transmembrane helix</keyword>
<keyword evidence="3" id="KW-1185">Reference proteome</keyword>
<evidence type="ECO:0000313" key="2">
    <source>
        <dbReference type="EMBL" id="SFP77026.1"/>
    </source>
</evidence>
<dbReference type="EMBL" id="FOXM01000005">
    <property type="protein sequence ID" value="SFP77026.1"/>
    <property type="molecule type" value="Genomic_DNA"/>
</dbReference>
<dbReference type="AlphaFoldDB" id="A0A1I5T3H8"/>